<evidence type="ECO:0000313" key="1">
    <source>
        <dbReference type="EMBL" id="MDJ1180840.1"/>
    </source>
</evidence>
<organism evidence="1 2">
    <name type="scientific">Roseofilum halophilum BLCC-M91</name>
    <dbReference type="NCBI Taxonomy" id="3022259"/>
    <lineage>
        <taxon>Bacteria</taxon>
        <taxon>Bacillati</taxon>
        <taxon>Cyanobacteriota</taxon>
        <taxon>Cyanophyceae</taxon>
        <taxon>Desertifilales</taxon>
        <taxon>Desertifilaceae</taxon>
        <taxon>Roseofilum</taxon>
        <taxon>Roseofilum halophilum</taxon>
    </lineage>
</organism>
<accession>A0ABT7BNR9</accession>
<proteinExistence type="predicted"/>
<keyword evidence="2" id="KW-1185">Reference proteome</keyword>
<dbReference type="PANTHER" id="PTHR34235:SF3">
    <property type="entry name" value="SLR1203 PROTEIN"/>
    <property type="match status" value="1"/>
</dbReference>
<dbReference type="PANTHER" id="PTHR34235">
    <property type="entry name" value="SLR1203 PROTEIN-RELATED"/>
    <property type="match status" value="1"/>
</dbReference>
<dbReference type="InterPro" id="IPR002636">
    <property type="entry name" value="DUF29"/>
</dbReference>
<dbReference type="Proteomes" id="UP001231370">
    <property type="component" value="Unassembled WGS sequence"/>
</dbReference>
<gene>
    <name evidence="1" type="ORF">PJF56_18425</name>
</gene>
<sequence>MTQRTIQLKIPFDSLVNAITALEIEEKVKLFNLLETEISQLEKDELEDDPTVLEEIEGARMAYRTGEYQTLGYQTQNDSKFSDKAMIQQQLEIMAYDPEIQQELATIDREFNMETLTDRFLLPDLYDRDYYLWLETTSQLLRVHVRLHNRQLERIDGSHLAEELEDMGKREKRAIESNLEILLMHLLKYQYQPEKQTNSWRYTIYEHRKRLKKAFKDSPSLRGYFEQVFDSCYTEARTMAALETGMNRDEFPELCPFAIAETLDSDYWPENEA</sequence>
<comment type="caution">
    <text evidence="1">The sequence shown here is derived from an EMBL/GenBank/DDBJ whole genome shotgun (WGS) entry which is preliminary data.</text>
</comment>
<dbReference type="EMBL" id="JAQPOK010000141">
    <property type="protein sequence ID" value="MDJ1180840.1"/>
    <property type="molecule type" value="Genomic_DNA"/>
</dbReference>
<dbReference type="Pfam" id="PF01724">
    <property type="entry name" value="DUF29"/>
    <property type="match status" value="1"/>
</dbReference>
<protein>
    <submittedName>
        <fullName evidence="1">DUF29 domain-containing protein</fullName>
    </submittedName>
</protein>
<dbReference type="RefSeq" id="WP_283764140.1">
    <property type="nucleotide sequence ID" value="NZ_JAQPOK010000141.1"/>
</dbReference>
<evidence type="ECO:0000313" key="2">
    <source>
        <dbReference type="Proteomes" id="UP001231370"/>
    </source>
</evidence>
<reference evidence="1 2" key="1">
    <citation type="submission" date="2023-01" db="EMBL/GenBank/DDBJ databases">
        <title>Novel diversity within Roseofilum (Cyanobacteria; Desertifilaceae) from marine benthic mats with descriptions of four novel species.</title>
        <authorList>
            <person name="Wang Y."/>
            <person name="Berthold D.E."/>
            <person name="Hu J."/>
            <person name="Lefler F.W."/>
            <person name="Laughinghouse H.D. IV."/>
        </authorList>
    </citation>
    <scope>NUCLEOTIDE SEQUENCE [LARGE SCALE GENOMIC DNA]</scope>
    <source>
        <strain evidence="1 2">BLCC-M91</strain>
    </source>
</reference>
<name>A0ABT7BNR9_9CYAN</name>
<dbReference type="Gene3D" id="1.20.1220.20">
    <property type="entry name" value="Uncharcterised protein PF01724"/>
    <property type="match status" value="1"/>
</dbReference>